<dbReference type="InterPro" id="IPR002821">
    <property type="entry name" value="Hydantoinase_A"/>
</dbReference>
<dbReference type="EMBL" id="QMQX01000051">
    <property type="protein sequence ID" value="RLE52487.1"/>
    <property type="molecule type" value="Genomic_DNA"/>
</dbReference>
<dbReference type="GO" id="GO:0016787">
    <property type="term" value="F:hydrolase activity"/>
    <property type="evidence" value="ECO:0007669"/>
    <property type="project" value="InterPro"/>
</dbReference>
<name>A0A497EZ81_9CREN</name>
<evidence type="ECO:0000313" key="2">
    <source>
        <dbReference type="EMBL" id="RLE52487.1"/>
    </source>
</evidence>
<reference evidence="2 3" key="1">
    <citation type="submission" date="2018-06" db="EMBL/GenBank/DDBJ databases">
        <title>Extensive metabolic versatility and redundancy in microbially diverse, dynamic hydrothermal sediments.</title>
        <authorList>
            <person name="Dombrowski N."/>
            <person name="Teske A."/>
            <person name="Baker B.J."/>
        </authorList>
    </citation>
    <scope>NUCLEOTIDE SEQUENCE [LARGE SCALE GENOMIC DNA]</scope>
    <source>
        <strain evidence="2">B34_G17</strain>
    </source>
</reference>
<sequence>KREGVNFILDVIANTCEHFHVLDVKANLITPEEARNGPLNVASANWAATGWLAGKLFPEDRVLAVDVGSTTTSIIPVDRGSIVAEGLNDIEKLAYGELVYTGVLRTNIAAIVDKVPVKGILTRISAEFFASSGDVHLVLGNIKQEDYSVETANGRGVSVEEAMARLARAVCGDLELLSREDVISIARYVYERQLLQVEEAILQVLSRLKWRSAKVLTLGLGSKFIAREAALKAGLREVSSLEDMVCRGASSTGPAFALACMLLEKRSISVSRDFLLSLRED</sequence>
<dbReference type="InterPro" id="IPR002756">
    <property type="entry name" value="MfnF"/>
</dbReference>
<proteinExistence type="predicted"/>
<feature type="non-terminal residue" evidence="2">
    <location>
        <position position="1"/>
    </location>
</feature>
<feature type="domain" description="Hydantoinase A/oxoprolinase" evidence="1">
    <location>
        <begin position="17"/>
        <end position="239"/>
    </location>
</feature>
<dbReference type="AlphaFoldDB" id="A0A497EZ81"/>
<dbReference type="Pfam" id="PF01968">
    <property type="entry name" value="Hydantoinase_A"/>
    <property type="match status" value="1"/>
</dbReference>
<evidence type="ECO:0000313" key="3">
    <source>
        <dbReference type="Proteomes" id="UP000272051"/>
    </source>
</evidence>
<dbReference type="NCBIfam" id="TIGR03123">
    <property type="entry name" value="one_C_unchar_1"/>
    <property type="match status" value="1"/>
</dbReference>
<dbReference type="Proteomes" id="UP000272051">
    <property type="component" value="Unassembled WGS sequence"/>
</dbReference>
<protein>
    <submittedName>
        <fullName evidence="2">H4MPT-linked C1 transfer pathway protein</fullName>
    </submittedName>
</protein>
<gene>
    <name evidence="2" type="ORF">DRJ33_03675</name>
</gene>
<evidence type="ECO:0000259" key="1">
    <source>
        <dbReference type="Pfam" id="PF01968"/>
    </source>
</evidence>
<comment type="caution">
    <text evidence="2">The sequence shown here is derived from an EMBL/GenBank/DDBJ whole genome shotgun (WGS) entry which is preliminary data.</text>
</comment>
<accession>A0A497EZ81</accession>
<dbReference type="Gene3D" id="3.30.420.190">
    <property type="entry name" value="conserved archaeal protein q6m145"/>
    <property type="match status" value="1"/>
</dbReference>
<organism evidence="2 3">
    <name type="scientific">Thermoproteota archaeon</name>
    <dbReference type="NCBI Taxonomy" id="2056631"/>
    <lineage>
        <taxon>Archaea</taxon>
        <taxon>Thermoproteota</taxon>
    </lineage>
</organism>